<keyword evidence="3" id="KW-1185">Reference proteome</keyword>
<feature type="region of interest" description="Disordered" evidence="1">
    <location>
        <begin position="119"/>
        <end position="148"/>
    </location>
</feature>
<evidence type="ECO:0000313" key="2">
    <source>
        <dbReference type="EMBL" id="QNV39220.1"/>
    </source>
</evidence>
<feature type="compositionally biased region" description="Basic and acidic residues" evidence="1">
    <location>
        <begin position="80"/>
        <end position="93"/>
    </location>
</feature>
<reference evidence="2 3" key="1">
    <citation type="submission" date="2020-09" db="EMBL/GenBank/DDBJ databases">
        <title>Investigation of environmental microbe.</title>
        <authorList>
            <person name="Ou Y."/>
            <person name="Kang Q."/>
        </authorList>
    </citation>
    <scope>NUCLEOTIDE SEQUENCE [LARGE SCALE GENOMIC DNA]</scope>
    <source>
        <strain evidence="2 3">KJZ-9</strain>
    </source>
</reference>
<name>A0A7H2BHS4_9MICC</name>
<dbReference type="AlphaFoldDB" id="A0A7H2BHS4"/>
<evidence type="ECO:0000313" key="3">
    <source>
        <dbReference type="Proteomes" id="UP000516421"/>
    </source>
</evidence>
<organism evidence="2 3">
    <name type="scientific">Rothia amarae</name>
    <dbReference type="NCBI Taxonomy" id="169480"/>
    <lineage>
        <taxon>Bacteria</taxon>
        <taxon>Bacillati</taxon>
        <taxon>Actinomycetota</taxon>
        <taxon>Actinomycetes</taxon>
        <taxon>Micrococcales</taxon>
        <taxon>Micrococcaceae</taxon>
        <taxon>Rothia</taxon>
    </lineage>
</organism>
<proteinExistence type="predicted"/>
<sequence length="148" mass="16580">MPERTDVDWLSTDGEYARRAGVADEAQKRVEAAESEVGSLESKATTATDTRQRAYTDYVAEHESHEESRVIKPSMTEAKAHEVSERQMKRDQRYLAAGSSPAKARESLAAEKALIQRKSQTVAQKKSATSVTPAARLQETRQQSMRRR</sequence>
<dbReference type="RefSeq" id="WP_068168708.1">
    <property type="nucleotide sequence ID" value="NZ_BAAAHX010000002.1"/>
</dbReference>
<dbReference type="EMBL" id="CP061538">
    <property type="protein sequence ID" value="QNV39220.1"/>
    <property type="molecule type" value="Genomic_DNA"/>
</dbReference>
<gene>
    <name evidence="2" type="ORF">IDM48_07310</name>
</gene>
<dbReference type="KEGG" id="rama:IDM48_07310"/>
<feature type="region of interest" description="Disordered" evidence="1">
    <location>
        <begin position="27"/>
        <end position="53"/>
    </location>
</feature>
<protein>
    <submittedName>
        <fullName evidence="2">Uncharacterized protein</fullName>
    </submittedName>
</protein>
<dbReference type="Proteomes" id="UP000516421">
    <property type="component" value="Chromosome"/>
</dbReference>
<accession>A0A7H2BHS4</accession>
<feature type="region of interest" description="Disordered" evidence="1">
    <location>
        <begin position="80"/>
        <end position="105"/>
    </location>
</feature>
<evidence type="ECO:0000256" key="1">
    <source>
        <dbReference type="SAM" id="MobiDB-lite"/>
    </source>
</evidence>
<feature type="compositionally biased region" description="Polar residues" evidence="1">
    <location>
        <begin position="119"/>
        <end position="132"/>
    </location>
</feature>